<dbReference type="AlphaFoldDB" id="A0A5B7TY15"/>
<dbReference type="PANTHER" id="PTHR31061:SF24">
    <property type="entry name" value="LD22376P"/>
    <property type="match status" value="1"/>
</dbReference>
<organism evidence="2 3">
    <name type="scientific">Aureibaculum algae</name>
    <dbReference type="NCBI Taxonomy" id="2584122"/>
    <lineage>
        <taxon>Bacteria</taxon>
        <taxon>Pseudomonadati</taxon>
        <taxon>Bacteroidota</taxon>
        <taxon>Flavobacteriia</taxon>
        <taxon>Flavobacteriales</taxon>
        <taxon>Flavobacteriaceae</taxon>
        <taxon>Aureibaculum</taxon>
    </lineage>
</organism>
<feature type="transmembrane region" description="Helical" evidence="1">
    <location>
        <begin position="223"/>
        <end position="242"/>
    </location>
</feature>
<proteinExistence type="predicted"/>
<dbReference type="Proteomes" id="UP000306229">
    <property type="component" value="Chromosome"/>
</dbReference>
<feature type="transmembrane region" description="Helical" evidence="1">
    <location>
        <begin position="169"/>
        <end position="188"/>
    </location>
</feature>
<keyword evidence="3" id="KW-1185">Reference proteome</keyword>
<keyword evidence="1" id="KW-0812">Transmembrane</keyword>
<dbReference type="PANTHER" id="PTHR31061">
    <property type="entry name" value="LD22376P"/>
    <property type="match status" value="1"/>
</dbReference>
<accession>A0A5B7TY15</accession>
<dbReference type="EMBL" id="CP040749">
    <property type="protein sequence ID" value="QCX39572.1"/>
    <property type="molecule type" value="Genomic_DNA"/>
</dbReference>
<feature type="transmembrane region" description="Helical" evidence="1">
    <location>
        <begin position="142"/>
        <end position="162"/>
    </location>
</feature>
<dbReference type="KEGG" id="fbe:FF125_14395"/>
<evidence type="ECO:0000313" key="2">
    <source>
        <dbReference type="EMBL" id="QCX39572.1"/>
    </source>
</evidence>
<keyword evidence="1" id="KW-0472">Membrane</keyword>
<name>A0A5B7TY15_9FLAO</name>
<feature type="transmembrane region" description="Helical" evidence="1">
    <location>
        <begin position="360"/>
        <end position="378"/>
    </location>
</feature>
<feature type="transmembrane region" description="Helical" evidence="1">
    <location>
        <begin position="37"/>
        <end position="56"/>
    </location>
</feature>
<protein>
    <submittedName>
        <fullName evidence="2">DUF5009 domain-containing protein</fullName>
    </submittedName>
</protein>
<evidence type="ECO:0000313" key="3">
    <source>
        <dbReference type="Proteomes" id="UP000306229"/>
    </source>
</evidence>
<feature type="transmembrane region" description="Helical" evidence="1">
    <location>
        <begin position="120"/>
        <end position="136"/>
    </location>
</feature>
<gene>
    <name evidence="2" type="ORF">FF125_14395</name>
</gene>
<keyword evidence="1" id="KW-1133">Transmembrane helix</keyword>
<feature type="transmembrane region" description="Helical" evidence="1">
    <location>
        <begin position="76"/>
        <end position="99"/>
    </location>
</feature>
<feature type="transmembrane region" description="Helical" evidence="1">
    <location>
        <begin position="313"/>
        <end position="335"/>
    </location>
</feature>
<reference evidence="2 3" key="1">
    <citation type="submission" date="2019-05" db="EMBL/GenBank/DDBJ databases">
        <title>Algicella ahnfeltiae gen. nov., sp. nov., a novel marine bacterium of the family Flavobacteriaceae isolated from a red alga.</title>
        <authorList>
            <person name="Nedashkovskaya O.I."/>
            <person name="Kukhlevskiy A.D."/>
            <person name="Kim S.-G."/>
            <person name="Zhukova N.V."/>
            <person name="Mikhailov V.V."/>
        </authorList>
    </citation>
    <scope>NUCLEOTIDE SEQUENCE [LARGE SCALE GENOMIC DNA]</scope>
    <source>
        <strain evidence="2 3">10Alg115</strain>
    </source>
</reference>
<feature type="transmembrane region" description="Helical" evidence="1">
    <location>
        <begin position="254"/>
        <end position="275"/>
    </location>
</feature>
<feature type="transmembrane region" description="Helical" evidence="1">
    <location>
        <begin position="287"/>
        <end position="306"/>
    </location>
</feature>
<sequence length="386" mass="44528">MYKTLLKKAKNTTMANTNSDLKKTRLISLDALRGFDMFWIIGGSSMIITLVKVLGLPENWVNGLALQMTHVKWDGFHFLDLIFPLFVFISGVAIPYSILSKKAKGVPIKKLQYQIIKRSLIIVFIGLSFSLFKFKWEAIRLYQVLWLIGMSYMIGASITLHVESWKYRLLIFFVILVLYHIIIFYLPYPEKGETITPGNNLAAWLDRNLIKTNLAVGVYDAEGTIRIFPAAMVSVLGALTGERIKWYAQPKLRCGIELLIAGLVCLFLGWCWSFSFPIIKGLWSPSYVLWASGWSLLLLALFYTVMDVWKLTWVGWIFVPIGMNAITIYAAHWYLPLHDSRDFFFRGFANLFDNLNTQQFILSTGLVIIQWIILYILYRKKIFIRV</sequence>
<evidence type="ECO:0000256" key="1">
    <source>
        <dbReference type="SAM" id="Phobius"/>
    </source>
</evidence>
<dbReference type="OrthoDB" id="9788724at2"/>